<feature type="compositionally biased region" description="Basic and acidic residues" evidence="1">
    <location>
        <begin position="306"/>
        <end position="363"/>
    </location>
</feature>
<accession>A0A8B7PM73</accession>
<dbReference type="Proteomes" id="UP000694843">
    <property type="component" value="Unplaced"/>
</dbReference>
<feature type="region of interest" description="Disordered" evidence="1">
    <location>
        <begin position="409"/>
        <end position="468"/>
    </location>
</feature>
<feature type="region of interest" description="Disordered" evidence="1">
    <location>
        <begin position="712"/>
        <end position="793"/>
    </location>
</feature>
<dbReference type="KEGG" id="hazt:108682595"/>
<feature type="region of interest" description="Disordered" evidence="1">
    <location>
        <begin position="926"/>
        <end position="949"/>
    </location>
</feature>
<proteinExistence type="predicted"/>
<feature type="compositionally biased region" description="Polar residues" evidence="1">
    <location>
        <begin position="271"/>
        <end position="284"/>
    </location>
</feature>
<feature type="region of interest" description="Disordered" evidence="1">
    <location>
        <begin position="253"/>
        <end position="378"/>
    </location>
</feature>
<evidence type="ECO:0000256" key="1">
    <source>
        <dbReference type="SAM" id="MobiDB-lite"/>
    </source>
</evidence>
<dbReference type="AlphaFoldDB" id="A0A8B7PM73"/>
<feature type="region of interest" description="Disordered" evidence="1">
    <location>
        <begin position="1001"/>
        <end position="1028"/>
    </location>
</feature>
<feature type="compositionally biased region" description="Low complexity" evidence="1">
    <location>
        <begin position="1086"/>
        <end position="1097"/>
    </location>
</feature>
<feature type="region of interest" description="Disordered" evidence="1">
    <location>
        <begin position="1086"/>
        <end position="1157"/>
    </location>
</feature>
<evidence type="ECO:0000313" key="2">
    <source>
        <dbReference type="Proteomes" id="UP000694843"/>
    </source>
</evidence>
<dbReference type="GeneID" id="108682595"/>
<reference evidence="3" key="1">
    <citation type="submission" date="2025-08" db="UniProtKB">
        <authorList>
            <consortium name="RefSeq"/>
        </authorList>
    </citation>
    <scope>IDENTIFICATION</scope>
    <source>
        <tissue evidence="3">Whole organism</tissue>
    </source>
</reference>
<feature type="region of interest" description="Disordered" evidence="1">
    <location>
        <begin position="158"/>
        <end position="234"/>
    </location>
</feature>
<feature type="compositionally biased region" description="Basic residues" evidence="1">
    <location>
        <begin position="59"/>
        <end position="79"/>
    </location>
</feature>
<gene>
    <name evidence="3" type="primary">LOC108682595</name>
</gene>
<feature type="compositionally biased region" description="Basic and acidic residues" evidence="1">
    <location>
        <begin position="259"/>
        <end position="269"/>
    </location>
</feature>
<feature type="region of interest" description="Disordered" evidence="1">
    <location>
        <begin position="572"/>
        <end position="638"/>
    </location>
</feature>
<keyword evidence="2" id="KW-1185">Reference proteome</keyword>
<feature type="compositionally biased region" description="Low complexity" evidence="1">
    <location>
        <begin position="836"/>
        <end position="858"/>
    </location>
</feature>
<name>A0A8B7PM73_HYAAZ</name>
<feature type="compositionally biased region" description="Polar residues" evidence="1">
    <location>
        <begin position="624"/>
        <end position="638"/>
    </location>
</feature>
<feature type="compositionally biased region" description="Low complexity" evidence="1">
    <location>
        <begin position="506"/>
        <end position="516"/>
    </location>
</feature>
<feature type="compositionally biased region" description="Polar residues" evidence="1">
    <location>
        <begin position="414"/>
        <end position="423"/>
    </location>
</feature>
<feature type="compositionally biased region" description="Basic and acidic residues" evidence="1">
    <location>
        <begin position="191"/>
        <end position="219"/>
    </location>
</feature>
<feature type="compositionally biased region" description="Low complexity" evidence="1">
    <location>
        <begin position="447"/>
        <end position="462"/>
    </location>
</feature>
<protein>
    <submittedName>
        <fullName evidence="3">Myb-like protein Q</fullName>
    </submittedName>
</protein>
<feature type="region of interest" description="Disordered" evidence="1">
    <location>
        <begin position="54"/>
        <end position="106"/>
    </location>
</feature>
<sequence>MDEEEARRFQEEQDAEVARLLGDQELKRRGDCLPQDQLMAIQAQDQELAKVLQEQERAKAKKAREKARQKALQKKQLKRQRQEERRPSRQQHRQEQQAAEVGGGEGSASFVVAAEVHNPCFPPCQGIPDPMLGIPDSFPCISGSSGVRGISAGIPGSSAIPLSSPSNNSPGSRPPLSPENLLNEPRISETSNRDNESDSRQQEPHNLLHESVNSHHEPHNLLPESANRQQQPYSQTANKDYRLNALESPRYALRPHRAGVSERSCHKSDVGGTSPSSKLNQNKNHMPLFDSRQYDLEHPQSPNDIRQIHDKSHPSHNDSRRVLDEFRRSHNESRQSHNESRQSDYESHQSHHESRQSHNESRRSHNVSRQPNESLQSLDVSCTSRYESRQSLTHTPISQEDAYELLSDPHHSHNSAAKTTSYHSPLPMSDESSRRREDDPRHRNSYQSPRLSSSPAGSSQLPDDNSRVLDARHDNDFLLSSYTPPLVRADSDHLYDTPADDLFTRSRSPSSEQNSSAATLKSTAHLRNAGKLNPSERGSASLQESSVAQIFNDVVEPYASQPIVLPRTVAPRSVPLPRIPSPPSSHNTTQDSSFDDLGHHYDTPSLLLANHYDSSSNPPAPQPRLTSPTYSKSPQPSVDSQALLEYNRARSTTISPENFDSRRYSGSSSTSPRVPAALNQNFPIVSQSGMSSFDGDFDGSECMTNSHRPITENMTSTHSVHRPTSPFRISPYLESSSRDVTSRQSSPRGMISDRPSANKISPTGAPSSSSSRDCVRSPDISHTPDAKHALGRPRSMAEVMQQLQLSPQDRRTSVGALLDDQLPPYQETAGLSSTEPSHSSPALPCPSSSSSSTSSHTSEGAVTNAPNSHPLAQHRPMTHQHQLLHQQHKHQQHVLAHNQQNPALQPHMTHQQQHQQHVAQQQLMIHQQHVAHQQHVHQQHMTHQLHMSHHPHLTVEQNAVTQREQLIHRHRHQFNIACAIDPTYQRRVMDGDLPAMQVPPPIRHHHHHPPHLLHHHHTHHHHPDHHQQQVVLMQQQQFELQQEDEQRRQQLFLLQQKQQQAQNQAVLRNHELQQRPYQGQLQQRMFVQQQPQQLAPQIDTPESPAPPYMPIQGQRRSFERAAPRLAELQGAAAVEDASPKLRLGKNAGKQSAGCKQQ</sequence>
<feature type="compositionally biased region" description="Basic residues" evidence="1">
    <location>
        <begin position="1002"/>
        <end position="1024"/>
    </location>
</feature>
<organism evidence="2 3">
    <name type="scientific">Hyalella azteca</name>
    <name type="common">Amphipod</name>
    <dbReference type="NCBI Taxonomy" id="294128"/>
    <lineage>
        <taxon>Eukaryota</taxon>
        <taxon>Metazoa</taxon>
        <taxon>Ecdysozoa</taxon>
        <taxon>Arthropoda</taxon>
        <taxon>Crustacea</taxon>
        <taxon>Multicrustacea</taxon>
        <taxon>Malacostraca</taxon>
        <taxon>Eumalacostraca</taxon>
        <taxon>Peracarida</taxon>
        <taxon>Amphipoda</taxon>
        <taxon>Senticaudata</taxon>
        <taxon>Talitrida</taxon>
        <taxon>Talitroidea</taxon>
        <taxon>Hyalellidae</taxon>
        <taxon>Hyalella</taxon>
    </lineage>
</organism>
<feature type="region of interest" description="Disordered" evidence="1">
    <location>
        <begin position="500"/>
        <end position="540"/>
    </location>
</feature>
<dbReference type="OrthoDB" id="6380105at2759"/>
<feature type="compositionally biased region" description="Low complexity" evidence="1">
    <location>
        <begin position="664"/>
        <end position="673"/>
    </location>
</feature>
<feature type="compositionally biased region" description="Basic and acidic residues" evidence="1">
    <location>
        <begin position="80"/>
        <end position="95"/>
    </location>
</feature>
<feature type="region of interest" description="Disordered" evidence="1">
    <location>
        <begin position="650"/>
        <end position="676"/>
    </location>
</feature>
<feature type="compositionally biased region" description="Basic and acidic residues" evidence="1">
    <location>
        <begin position="431"/>
        <end position="442"/>
    </location>
</feature>
<dbReference type="RefSeq" id="XP_018027278.2">
    <property type="nucleotide sequence ID" value="XM_018171789.2"/>
</dbReference>
<feature type="compositionally biased region" description="Low complexity" evidence="1">
    <location>
        <begin position="158"/>
        <end position="171"/>
    </location>
</feature>
<feature type="region of interest" description="Disordered" evidence="1">
    <location>
        <begin position="824"/>
        <end position="895"/>
    </location>
</feature>
<feature type="compositionally biased region" description="Polar residues" evidence="1">
    <location>
        <begin position="367"/>
        <end position="378"/>
    </location>
</feature>
<evidence type="ECO:0000313" key="3">
    <source>
        <dbReference type="RefSeq" id="XP_018027278.2"/>
    </source>
</evidence>